<evidence type="ECO:0000256" key="3">
    <source>
        <dbReference type="ARBA" id="ARBA00022692"/>
    </source>
</evidence>
<evidence type="ECO:0000313" key="8">
    <source>
        <dbReference type="Proteomes" id="UP000286931"/>
    </source>
</evidence>
<feature type="transmembrane region" description="Helical" evidence="6">
    <location>
        <begin position="277"/>
        <end position="295"/>
    </location>
</feature>
<feature type="transmembrane region" description="Helical" evidence="6">
    <location>
        <begin position="215"/>
        <end position="237"/>
    </location>
</feature>
<dbReference type="AlphaFoldDB" id="A0A401YVQ2"/>
<dbReference type="InterPro" id="IPR036259">
    <property type="entry name" value="MFS_trans_sf"/>
</dbReference>
<reference evidence="7 8" key="1">
    <citation type="submission" date="2018-12" db="EMBL/GenBank/DDBJ databases">
        <title>Draft genome sequence of Embleya hyalina NBRC 13850T.</title>
        <authorList>
            <person name="Komaki H."/>
            <person name="Hosoyama A."/>
            <person name="Kimura A."/>
            <person name="Ichikawa N."/>
            <person name="Tamura T."/>
        </authorList>
    </citation>
    <scope>NUCLEOTIDE SEQUENCE [LARGE SCALE GENOMIC DNA]</scope>
    <source>
        <strain evidence="7 8">NBRC 13850</strain>
    </source>
</reference>
<dbReference type="EMBL" id="BIFH01000029">
    <property type="protein sequence ID" value="GCD98684.1"/>
    <property type="molecule type" value="Genomic_DNA"/>
</dbReference>
<evidence type="ECO:0000313" key="7">
    <source>
        <dbReference type="EMBL" id="GCD98684.1"/>
    </source>
</evidence>
<evidence type="ECO:0000256" key="6">
    <source>
        <dbReference type="SAM" id="Phobius"/>
    </source>
</evidence>
<comment type="caution">
    <text evidence="7">The sequence shown here is derived from an EMBL/GenBank/DDBJ whole genome shotgun (WGS) entry which is preliminary data.</text>
</comment>
<feature type="transmembrane region" description="Helical" evidence="6">
    <location>
        <begin position="40"/>
        <end position="59"/>
    </location>
</feature>
<feature type="transmembrane region" description="Helical" evidence="6">
    <location>
        <begin position="7"/>
        <end position="28"/>
    </location>
</feature>
<feature type="transmembrane region" description="Helical" evidence="6">
    <location>
        <begin position="95"/>
        <end position="112"/>
    </location>
</feature>
<feature type="transmembrane region" description="Helical" evidence="6">
    <location>
        <begin position="365"/>
        <end position="383"/>
    </location>
</feature>
<evidence type="ECO:0000256" key="1">
    <source>
        <dbReference type="ARBA" id="ARBA00004651"/>
    </source>
</evidence>
<evidence type="ECO:0000256" key="5">
    <source>
        <dbReference type="ARBA" id="ARBA00023136"/>
    </source>
</evidence>
<proteinExistence type="predicted"/>
<keyword evidence="5 6" id="KW-0472">Membrane</keyword>
<dbReference type="PANTHER" id="PTHR23513:SF6">
    <property type="entry name" value="MAJOR FACILITATOR SUPERFAMILY ASSOCIATED DOMAIN-CONTAINING PROTEIN"/>
    <property type="match status" value="1"/>
</dbReference>
<dbReference type="GO" id="GO:0005886">
    <property type="term" value="C:plasma membrane"/>
    <property type="evidence" value="ECO:0007669"/>
    <property type="project" value="UniProtKB-SubCell"/>
</dbReference>
<dbReference type="Proteomes" id="UP000286931">
    <property type="component" value="Unassembled WGS sequence"/>
</dbReference>
<dbReference type="Pfam" id="PF07690">
    <property type="entry name" value="MFS_1"/>
    <property type="match status" value="1"/>
</dbReference>
<feature type="transmembrane region" description="Helical" evidence="6">
    <location>
        <begin position="335"/>
        <end position="359"/>
    </location>
</feature>
<feature type="transmembrane region" description="Helical" evidence="6">
    <location>
        <begin position="71"/>
        <end position="89"/>
    </location>
</feature>
<evidence type="ECO:0000256" key="2">
    <source>
        <dbReference type="ARBA" id="ARBA00022475"/>
    </source>
</evidence>
<keyword evidence="4 6" id="KW-1133">Transmembrane helix</keyword>
<evidence type="ECO:0000256" key="4">
    <source>
        <dbReference type="ARBA" id="ARBA00022989"/>
    </source>
</evidence>
<organism evidence="7 8">
    <name type="scientific">Embleya hyalina</name>
    <dbReference type="NCBI Taxonomy" id="516124"/>
    <lineage>
        <taxon>Bacteria</taxon>
        <taxon>Bacillati</taxon>
        <taxon>Actinomycetota</taxon>
        <taxon>Actinomycetes</taxon>
        <taxon>Kitasatosporales</taxon>
        <taxon>Streptomycetaceae</taxon>
        <taxon>Embleya</taxon>
    </lineage>
</organism>
<dbReference type="InterPro" id="IPR011701">
    <property type="entry name" value="MFS"/>
</dbReference>
<dbReference type="Gene3D" id="1.20.1250.20">
    <property type="entry name" value="MFS general substrate transporter like domains"/>
    <property type="match status" value="1"/>
</dbReference>
<dbReference type="SUPFAM" id="SSF103473">
    <property type="entry name" value="MFS general substrate transporter"/>
    <property type="match status" value="1"/>
</dbReference>
<dbReference type="PANTHER" id="PTHR23513">
    <property type="entry name" value="INTEGRAL MEMBRANE EFFLUX PROTEIN-RELATED"/>
    <property type="match status" value="1"/>
</dbReference>
<feature type="transmembrane region" description="Helical" evidence="6">
    <location>
        <begin position="249"/>
        <end position="270"/>
    </location>
</feature>
<dbReference type="CDD" id="cd06173">
    <property type="entry name" value="MFS_MefA_like"/>
    <property type="match status" value="1"/>
</dbReference>
<gene>
    <name evidence="7" type="ORF">EHYA_06395</name>
</gene>
<keyword evidence="3 6" id="KW-0812">Transmembrane</keyword>
<keyword evidence="8" id="KW-1185">Reference proteome</keyword>
<dbReference type="GO" id="GO:0022857">
    <property type="term" value="F:transmembrane transporter activity"/>
    <property type="evidence" value="ECO:0007669"/>
    <property type="project" value="InterPro"/>
</dbReference>
<name>A0A401YVQ2_9ACTN</name>
<comment type="subcellular location">
    <subcellularLocation>
        <location evidence="1">Cell membrane</location>
        <topology evidence="1">Multi-pass membrane protein</topology>
    </subcellularLocation>
</comment>
<sequence length="406" mass="41240">MLRDRNAGLYLSGVVISGFGSSAMTLVAGVWAKSLTGSDSIAALMALGVFAPTLLGPVLGALADRWPAKRLLVVVNTMLAVLLTATLTVRSEAQVWILFAVMLGYGFGFVLIDAGESTALSAAVAPGILGDLNGLRLSASEGMKLIAPLAGAGLFAWSGGHTVALLDAGTFVLAAGVFTLMRFEQPVRERTATGWVAETSEGVRHLWAHRPLRRLVVAGGLAMVVSGISGGAVYAVVDEGLGRSPAFAGVLYMAQGAGSVAAGLAAGALIRRLGAKGFAVLGLVLFAIGVGLRVLPWLPAVATGSVLNGFGLPAVHVAAMTVLQRETPAHLVGRVAATAGTIMFAPTAFALLGVAGLLVVVDYRLILLGAAALGVVVALYCAAGRGETAPVEEATPASTPEDSRHM</sequence>
<keyword evidence="2" id="KW-1003">Cell membrane</keyword>
<protein>
    <submittedName>
        <fullName evidence="7">MFS transporter</fullName>
    </submittedName>
</protein>
<accession>A0A401YVQ2</accession>